<accession>A0A8T2PD51</accession>
<name>A0A8T2PD51_9TELE</name>
<protein>
    <recommendedName>
        <fullName evidence="4">Serine/arginine repetitive matrix protein 2-like</fullName>
    </recommendedName>
</protein>
<keyword evidence="3" id="KW-1185">Reference proteome</keyword>
<dbReference type="GO" id="GO:0003723">
    <property type="term" value="F:RNA binding"/>
    <property type="evidence" value="ECO:0007669"/>
    <property type="project" value="InterPro"/>
</dbReference>
<feature type="compositionally biased region" description="Basic and acidic residues" evidence="1">
    <location>
        <begin position="305"/>
        <end position="333"/>
    </location>
</feature>
<feature type="compositionally biased region" description="Basic and acidic residues" evidence="1">
    <location>
        <begin position="84"/>
        <end position="93"/>
    </location>
</feature>
<feature type="compositionally biased region" description="Polar residues" evidence="1">
    <location>
        <begin position="610"/>
        <end position="621"/>
    </location>
</feature>
<feature type="compositionally biased region" description="Basic and acidic residues" evidence="1">
    <location>
        <begin position="644"/>
        <end position="654"/>
    </location>
</feature>
<feature type="compositionally biased region" description="Basic residues" evidence="1">
    <location>
        <begin position="933"/>
        <end position="1023"/>
    </location>
</feature>
<evidence type="ECO:0000256" key="1">
    <source>
        <dbReference type="SAM" id="MobiDB-lite"/>
    </source>
</evidence>
<evidence type="ECO:0008006" key="4">
    <source>
        <dbReference type="Google" id="ProtNLM"/>
    </source>
</evidence>
<feature type="compositionally biased region" description="Basic residues" evidence="1">
    <location>
        <begin position="465"/>
        <end position="495"/>
    </location>
</feature>
<sequence>MHWKTIHCGEGMSWVWTSLIPLELTSEGHLVDRVPCSVENKGPGEKVTDGTKSEGETPYQVMNCPKNSQLAKVPENTNPVKGTASKDEVETPRKKSKKHKRHKSKKKKKKRKEEKGSSSESELESDGETQNQSSAKNEVAANKEGRGIDQGNPGAGKESSRTLLIDPSGQEGERRAKKEKRHANKKKKKKMRRREEKRSPAHSGSTSVSGTESDTESKPMSRLLLSVSPVISSDMVREKGSSSPCPDAKTVITLPSMDAGPVKCKSVGAEDSGKGKYALTVENLGAEHKSNQGTTSKAQDLPDIIPKHESTHIEGSAKEDLKKLVREGGERCRSSSRSLYRSQSVSKRETSCHIPVKKSHSRSLSPDKLTGKYGSQKAHSTSQRRSRSSSRKNSPNRKHSRSHSGRQKSRSLSVRRSIYKPRSLSSKRRRRSKSRNKRSKSRSKSLSRHNRSRSKSRSSQYHHSQSSRRNRQSRSRSQSRHRRSRSIRRRRRTRSRSIVILRRSRSRRNRRSTSLRCRRSRSRSPWKSRRSKSRSTRPKNSKSRTRRRSRSKSGSLTHRKHSQSRSPEKCHQSKAKSPKRGIKRSRSPKRRNLSKSSSPSRNESRSISRDGQSSENISSPTKAEVGPKSASLSKSQHHASLTSPEKKVQRVSPEKKNYVDVTFKEICCHSGNTSEQSLKADTPFDPTSNETSAQCLEHSTDSSEKGVSIMGSWKPVPPLVDGKMRHKYSPVHEAVSSATAKVQVEVAMPCENAFPLNSKEDMSFMTEMPLISSEISEHTTPYITSGATQSELISELVCEDGGKHQSRSVSPQCYQLSEPLKNLEESIRIALMEKKTEMDRSSPHDCRSSESRYDGYHSRSHSPSTKEKPPGEKDKNHKSSKQRQSSKSPGQKKHSKSRSPTRNKKSKSESPASRKRSRSNSSSYRNASQSKSSTRKKSKSPTKKRKSRSVSRSRKKRSKSKSPSRRRWSRSKSAARKRKSHSRSRNRTKRSQSRSPKRNRSKSRSPNKKKQSKSRSPARRRRSKSADKSKHSKSRSPGRRKRSQSRARRSRSKRSHSSPRRRRSGFPLDRRDRWKRTPSHSPVLILRKRRSTSRPHRSSSKTPPRLTELDKDQLLEIAKANAAAMCAKAGVPVPESLRPKAILQLPLPSPVPTSSSLPLPLPINLPVNLPMGMANMPNMAMNAALATMSAALSTMSALTAMPALPTITNKPPPAAVPNAANIEEVKRKVAQKANSISIKELTEKCKKIAESKEEMAIAKPHVSDDEDDEKPFAGAGLKENKGITFSLSVRLPPPNFP</sequence>
<evidence type="ECO:0000313" key="3">
    <source>
        <dbReference type="Proteomes" id="UP000824540"/>
    </source>
</evidence>
<feature type="region of interest" description="Disordered" evidence="1">
    <location>
        <begin position="35"/>
        <end position="252"/>
    </location>
</feature>
<proteinExistence type="predicted"/>
<feature type="compositionally biased region" description="Basic residues" evidence="1">
    <location>
        <begin position="572"/>
        <end position="593"/>
    </location>
</feature>
<feature type="compositionally biased region" description="Basic residues" evidence="1">
    <location>
        <begin position="425"/>
        <end position="456"/>
    </location>
</feature>
<feature type="compositionally biased region" description="Low complexity" evidence="1">
    <location>
        <begin position="919"/>
        <end position="932"/>
    </location>
</feature>
<feature type="region of interest" description="Disordered" evidence="1">
    <location>
        <begin position="1256"/>
        <end position="1277"/>
    </location>
</feature>
<comment type="caution">
    <text evidence="2">The sequence shown here is derived from an EMBL/GenBank/DDBJ whole genome shotgun (WGS) entry which is preliminary data.</text>
</comment>
<feature type="compositionally biased region" description="Polar residues" evidence="1">
    <location>
        <begin position="202"/>
        <end position="212"/>
    </location>
</feature>
<feature type="compositionally biased region" description="Basic and acidic residues" evidence="1">
    <location>
        <begin position="864"/>
        <end position="877"/>
    </location>
</feature>
<feature type="compositionally biased region" description="Basic and acidic residues" evidence="1">
    <location>
        <begin position="42"/>
        <end position="55"/>
    </location>
</feature>
<feature type="region of interest" description="Disordered" evidence="1">
    <location>
        <begin position="834"/>
        <end position="1109"/>
    </location>
</feature>
<dbReference type="PANTHER" id="PTHR46528">
    <property type="entry name" value="PROTEIN SON"/>
    <property type="match status" value="1"/>
</dbReference>
<dbReference type="GO" id="GO:0051726">
    <property type="term" value="P:regulation of cell cycle"/>
    <property type="evidence" value="ECO:0007669"/>
    <property type="project" value="InterPro"/>
</dbReference>
<organism evidence="2 3">
    <name type="scientific">Albula glossodonta</name>
    <name type="common">roundjaw bonefish</name>
    <dbReference type="NCBI Taxonomy" id="121402"/>
    <lineage>
        <taxon>Eukaryota</taxon>
        <taxon>Metazoa</taxon>
        <taxon>Chordata</taxon>
        <taxon>Craniata</taxon>
        <taxon>Vertebrata</taxon>
        <taxon>Euteleostomi</taxon>
        <taxon>Actinopterygii</taxon>
        <taxon>Neopterygii</taxon>
        <taxon>Teleostei</taxon>
        <taxon>Albuliformes</taxon>
        <taxon>Albulidae</taxon>
        <taxon>Albula</taxon>
    </lineage>
</organism>
<dbReference type="GO" id="GO:0048024">
    <property type="term" value="P:regulation of mRNA splicing, via spliceosome"/>
    <property type="evidence" value="ECO:0007669"/>
    <property type="project" value="TreeGrafter"/>
</dbReference>
<feature type="compositionally biased region" description="Polar residues" evidence="1">
    <location>
        <begin position="65"/>
        <end position="80"/>
    </location>
</feature>
<dbReference type="InterPro" id="IPR032922">
    <property type="entry name" value="SON"/>
</dbReference>
<reference evidence="2" key="1">
    <citation type="thesis" date="2021" institute="BYU ScholarsArchive" country="Provo, UT, USA">
        <title>Applications of and Algorithms for Genome Assembly and Genomic Analyses with an Emphasis on Marine Teleosts.</title>
        <authorList>
            <person name="Pickett B.D."/>
        </authorList>
    </citation>
    <scope>NUCLEOTIDE SEQUENCE</scope>
    <source>
        <strain evidence="2">HI-2016</strain>
    </source>
</reference>
<feature type="compositionally biased region" description="Basic residues" evidence="1">
    <location>
        <begin position="382"/>
        <end position="409"/>
    </location>
</feature>
<feature type="compositionally biased region" description="Basic residues" evidence="1">
    <location>
        <begin position="177"/>
        <end position="192"/>
    </location>
</feature>
<dbReference type="PANTHER" id="PTHR46528:SF1">
    <property type="entry name" value="PROTEIN SON"/>
    <property type="match status" value="1"/>
</dbReference>
<dbReference type="Proteomes" id="UP000824540">
    <property type="component" value="Unassembled WGS sequence"/>
</dbReference>
<dbReference type="EMBL" id="JAFBMS010000009">
    <property type="protein sequence ID" value="KAG9349666.1"/>
    <property type="molecule type" value="Genomic_DNA"/>
</dbReference>
<feature type="compositionally biased region" description="Basic residues" evidence="1">
    <location>
        <begin position="1030"/>
        <end position="1064"/>
    </location>
</feature>
<feature type="compositionally biased region" description="Basic and acidic residues" evidence="1">
    <location>
        <begin position="834"/>
        <end position="857"/>
    </location>
</feature>
<feature type="compositionally biased region" description="Basic residues" evidence="1">
    <location>
        <begin position="502"/>
        <end position="563"/>
    </location>
</feature>
<feature type="compositionally biased region" description="Basic residues" evidence="1">
    <location>
        <begin position="94"/>
        <end position="112"/>
    </location>
</feature>
<gene>
    <name evidence="2" type="ORF">JZ751_028114</name>
</gene>
<feature type="compositionally biased region" description="Basic residues" evidence="1">
    <location>
        <begin position="890"/>
        <end position="905"/>
    </location>
</feature>
<feature type="compositionally biased region" description="Basic residues" evidence="1">
    <location>
        <begin position="1086"/>
        <end position="1099"/>
    </location>
</feature>
<feature type="compositionally biased region" description="Low complexity" evidence="1">
    <location>
        <begin position="335"/>
        <end position="345"/>
    </location>
</feature>
<dbReference type="OrthoDB" id="8962549at2759"/>
<evidence type="ECO:0000313" key="2">
    <source>
        <dbReference type="EMBL" id="KAG9349666.1"/>
    </source>
</evidence>
<feature type="region of interest" description="Disordered" evidence="1">
    <location>
        <begin position="672"/>
        <end position="692"/>
    </location>
</feature>
<feature type="region of interest" description="Disordered" evidence="1">
    <location>
        <begin position="285"/>
        <end position="654"/>
    </location>
</feature>
<feature type="compositionally biased region" description="Polar residues" evidence="1">
    <location>
        <begin position="630"/>
        <end position="643"/>
    </location>
</feature>